<dbReference type="Gene3D" id="1.25.40.180">
    <property type="match status" value="1"/>
</dbReference>
<protein>
    <submittedName>
        <fullName evidence="3">Uncharacterized protein</fullName>
    </submittedName>
</protein>
<reference evidence="3" key="1">
    <citation type="submission" date="2020-09" db="EMBL/GenBank/DDBJ databases">
        <authorList>
            <person name="Kikuchi T."/>
        </authorList>
    </citation>
    <scope>NUCLEOTIDE SEQUENCE</scope>
    <source>
        <strain evidence="3">SH1</strain>
    </source>
</reference>
<dbReference type="PANTHER" id="PTHR13162:SF8">
    <property type="entry name" value="CCR4-NOT TRANSCRIPTION COMPLEX SUBUNIT 1"/>
    <property type="match status" value="1"/>
</dbReference>
<dbReference type="GO" id="GO:0030015">
    <property type="term" value="C:CCR4-NOT core complex"/>
    <property type="evidence" value="ECO:0007669"/>
    <property type="project" value="InterPro"/>
</dbReference>
<evidence type="ECO:0000259" key="2">
    <source>
        <dbReference type="Pfam" id="PF16415"/>
    </source>
</evidence>
<dbReference type="Proteomes" id="UP000614601">
    <property type="component" value="Unassembled WGS sequence"/>
</dbReference>
<dbReference type="PANTHER" id="PTHR13162">
    <property type="entry name" value="CCR4-NOT TRANSCRIPTION COMPLEX"/>
    <property type="match status" value="1"/>
</dbReference>
<comment type="caution">
    <text evidence="3">The sequence shown here is derived from an EMBL/GenBank/DDBJ whole genome shotgun (WGS) entry which is preliminary data.</text>
</comment>
<dbReference type="AlphaFoldDB" id="A0A811KF22"/>
<feature type="domain" description="CCR4-NOT transcription complex subunit 1" evidence="1">
    <location>
        <begin position="297"/>
        <end position="427"/>
    </location>
</feature>
<dbReference type="Pfam" id="PF16415">
    <property type="entry name" value="CNOT1_CAF1_bind"/>
    <property type="match status" value="1"/>
</dbReference>
<evidence type="ECO:0000313" key="3">
    <source>
        <dbReference type="EMBL" id="CAD5214428.1"/>
    </source>
</evidence>
<dbReference type="EMBL" id="CAJFDH010000003">
    <property type="protein sequence ID" value="CAD5214428.1"/>
    <property type="molecule type" value="Genomic_DNA"/>
</dbReference>
<keyword evidence="4" id="KW-1185">Reference proteome</keyword>
<dbReference type="GO" id="GO:0000932">
    <property type="term" value="C:P-body"/>
    <property type="evidence" value="ECO:0007669"/>
    <property type="project" value="TreeGrafter"/>
</dbReference>
<proteinExistence type="predicted"/>
<name>A0A811KF22_9BILA</name>
<dbReference type="Gene3D" id="1.25.40.790">
    <property type="match status" value="1"/>
</dbReference>
<sequence>MDFFAKIADLYAPSSSSSPTPLAMPVLVDEEIKYRVSFLLNNLTVSNLSSVCHEINDIIITQTSDSVVAWLAHYIVTKRVAAEPNQHETYVQLLTNINKELLMQAVLNETYKSVNTMFNTSSRSSSSNYIERKMLKNIGQWLGLITIGKDQPINLDDLDLKKLLIEAFVDGEDELILAVPFAAAVLKAVKKSEIFNVYSTWIQRLLSVLAGIHEQQNLKLNLKFEIEALCEALNLQLDDIEAFDVLKIKNSRESPVPSDPRTSPLVQYIENENADWSSFIKALDATIQFYNVPNRYKDLIKEATLTATDTTTKGSVDRAVDISLSATTTLIQKDYRIPETIKSEAVKLLVPFITELAPALCRLPLEKAIKDNLTLLLKDRNMLMNDVDEFVQKACNATVGIATQYITKVACEEGEMALNLQLENGFDNELDQEDRHRLVEKLPLQLQQCCNIFDAPEDFQSKVEAVYRECIYVVRYEDTQNMTYEIVVEIMKKHRIQHDDINELIKFLEVNLDICLDVTSRLEQLQHREGQRLLTLDTFCRMVSLMCTSARRSDDEKIVLLKCVLALMQTLLQESHNEKKKAFNRALVAKILTELRKETAYCYWLSEYTNRDKENKTGFDNAAQLLATHLCVPL</sequence>
<dbReference type="Pfam" id="PF12842">
    <property type="entry name" value="DUF3819"/>
    <property type="match status" value="1"/>
</dbReference>
<dbReference type="InterPro" id="IPR040398">
    <property type="entry name" value="Not1"/>
</dbReference>
<dbReference type="EMBL" id="CAJFCW020000003">
    <property type="protein sequence ID" value="CAG9102730.1"/>
    <property type="molecule type" value="Genomic_DNA"/>
</dbReference>
<dbReference type="Proteomes" id="UP000783686">
    <property type="component" value="Unassembled WGS sequence"/>
</dbReference>
<evidence type="ECO:0000313" key="4">
    <source>
        <dbReference type="Proteomes" id="UP000614601"/>
    </source>
</evidence>
<dbReference type="OrthoDB" id="1933107at2759"/>
<dbReference type="GO" id="GO:0017148">
    <property type="term" value="P:negative regulation of translation"/>
    <property type="evidence" value="ECO:0007669"/>
    <property type="project" value="InterPro"/>
</dbReference>
<gene>
    <name evidence="3" type="ORF">BOKJ2_LOCUS5588</name>
</gene>
<dbReference type="InterPro" id="IPR024557">
    <property type="entry name" value="CNOT1_dom_4"/>
</dbReference>
<dbReference type="GO" id="GO:0060090">
    <property type="term" value="F:molecular adaptor activity"/>
    <property type="evidence" value="ECO:0007669"/>
    <property type="project" value="TreeGrafter"/>
</dbReference>
<accession>A0A811KF22</accession>
<evidence type="ECO:0000259" key="1">
    <source>
        <dbReference type="Pfam" id="PF12842"/>
    </source>
</evidence>
<organism evidence="3 4">
    <name type="scientific">Bursaphelenchus okinawaensis</name>
    <dbReference type="NCBI Taxonomy" id="465554"/>
    <lineage>
        <taxon>Eukaryota</taxon>
        <taxon>Metazoa</taxon>
        <taxon>Ecdysozoa</taxon>
        <taxon>Nematoda</taxon>
        <taxon>Chromadorea</taxon>
        <taxon>Rhabditida</taxon>
        <taxon>Tylenchina</taxon>
        <taxon>Tylenchomorpha</taxon>
        <taxon>Aphelenchoidea</taxon>
        <taxon>Aphelenchoididae</taxon>
        <taxon>Bursaphelenchus</taxon>
    </lineage>
</organism>
<feature type="domain" description="CCR4-NOT transcription complex subunit 1 CAF1-binding" evidence="2">
    <location>
        <begin position="29"/>
        <end position="252"/>
    </location>
</feature>
<dbReference type="InterPro" id="IPR032191">
    <property type="entry name" value="CNOT1_CAF1_bind"/>
</dbReference>
<dbReference type="GO" id="GO:0000288">
    <property type="term" value="P:nuclear-transcribed mRNA catabolic process, deadenylation-dependent decay"/>
    <property type="evidence" value="ECO:0007669"/>
    <property type="project" value="TreeGrafter"/>
</dbReference>